<dbReference type="EMBL" id="JXTI01000282">
    <property type="protein sequence ID" value="KWX11158.1"/>
    <property type="molecule type" value="Genomic_DNA"/>
</dbReference>
<organism evidence="1 2">
    <name type="scientific">Giardia duodenalis assemblage B</name>
    <dbReference type="NCBI Taxonomy" id="1394984"/>
    <lineage>
        <taxon>Eukaryota</taxon>
        <taxon>Metamonada</taxon>
        <taxon>Diplomonadida</taxon>
        <taxon>Hexamitidae</taxon>
        <taxon>Giardiinae</taxon>
        <taxon>Giardia</taxon>
    </lineage>
</organism>
<name>A0A132NMA1_GIAIN</name>
<dbReference type="Proteomes" id="UP000070089">
    <property type="component" value="Unassembled WGS sequence"/>
</dbReference>
<gene>
    <name evidence="1" type="ORF">QR46_4887</name>
</gene>
<accession>A0A132NMA1</accession>
<protein>
    <submittedName>
        <fullName evidence="1">Variant-specific surface protein</fullName>
    </submittedName>
</protein>
<sequence>MPCDAARHALCCAQGCARVTEVRGLCGAMGVLGNAEGGLWGGELLYTRAKLGRCVQCVTGRIR</sequence>
<comment type="caution">
    <text evidence="1">The sequence shown here is derived from an EMBL/GenBank/DDBJ whole genome shotgun (WGS) entry which is preliminary data.</text>
</comment>
<reference evidence="1 2" key="1">
    <citation type="journal article" date="2015" name="Mol. Biochem. Parasitol.">
        <title>Identification of polymorphic genes for use in assemblage B genotyping assays through comparative genomics of multiple assemblage B Giardia duodenalis isolates.</title>
        <authorList>
            <person name="Wielinga C."/>
            <person name="Thompson R.C."/>
            <person name="Monis P."/>
            <person name="Ryan U."/>
        </authorList>
    </citation>
    <scope>NUCLEOTIDE SEQUENCE [LARGE SCALE GENOMIC DNA]</scope>
    <source>
        <strain evidence="1 2">BAH15c1</strain>
    </source>
</reference>
<proteinExistence type="predicted"/>
<evidence type="ECO:0000313" key="2">
    <source>
        <dbReference type="Proteomes" id="UP000070089"/>
    </source>
</evidence>
<dbReference type="VEuPathDB" id="GiardiaDB:QR46_4887"/>
<evidence type="ECO:0000313" key="1">
    <source>
        <dbReference type="EMBL" id="KWX11158.1"/>
    </source>
</evidence>
<dbReference type="AlphaFoldDB" id="A0A132NMA1"/>